<comment type="caution">
    <text evidence="1">The sequence shown here is derived from an EMBL/GenBank/DDBJ whole genome shotgun (WGS) entry which is preliminary data.</text>
</comment>
<dbReference type="AlphaFoldDB" id="A0AAV7IA83"/>
<proteinExistence type="predicted"/>
<gene>
    <name evidence="1" type="ORF">KQX54_019142</name>
</gene>
<keyword evidence="2" id="KW-1185">Reference proteome</keyword>
<dbReference type="Proteomes" id="UP000826195">
    <property type="component" value="Unassembled WGS sequence"/>
</dbReference>
<organism evidence="1 2">
    <name type="scientific">Cotesia glomerata</name>
    <name type="common">Lepidopteran parasitic wasp</name>
    <name type="synonym">Apanteles glomeratus</name>
    <dbReference type="NCBI Taxonomy" id="32391"/>
    <lineage>
        <taxon>Eukaryota</taxon>
        <taxon>Metazoa</taxon>
        <taxon>Ecdysozoa</taxon>
        <taxon>Arthropoda</taxon>
        <taxon>Hexapoda</taxon>
        <taxon>Insecta</taxon>
        <taxon>Pterygota</taxon>
        <taxon>Neoptera</taxon>
        <taxon>Endopterygota</taxon>
        <taxon>Hymenoptera</taxon>
        <taxon>Apocrita</taxon>
        <taxon>Ichneumonoidea</taxon>
        <taxon>Braconidae</taxon>
        <taxon>Microgastrinae</taxon>
        <taxon>Cotesia</taxon>
    </lineage>
</organism>
<sequence length="124" mass="14275">MCFNLDAKLYGNGESKTCETVEVGSKVDRPEGYEPPIRASVYINSNISKFFNTQNIYELNPHDCYLTIRICEEFNIVKKFTKNIKNPQEMFSSENVIENGNMPMEICWSLNYSQITLIGTDDCH</sequence>
<dbReference type="EMBL" id="JAHXZJ010001119">
    <property type="protein sequence ID" value="KAH0555466.1"/>
    <property type="molecule type" value="Genomic_DNA"/>
</dbReference>
<name>A0AAV7IA83_COTGL</name>
<evidence type="ECO:0000313" key="1">
    <source>
        <dbReference type="EMBL" id="KAH0555466.1"/>
    </source>
</evidence>
<protein>
    <submittedName>
        <fullName evidence="1">Uncharacterized protein</fullName>
    </submittedName>
</protein>
<accession>A0AAV7IA83</accession>
<evidence type="ECO:0000313" key="2">
    <source>
        <dbReference type="Proteomes" id="UP000826195"/>
    </source>
</evidence>
<reference evidence="1 2" key="1">
    <citation type="journal article" date="2021" name="J. Hered.">
        <title>A chromosome-level genome assembly of the parasitoid wasp, Cotesia glomerata (Hymenoptera: Braconidae).</title>
        <authorList>
            <person name="Pinto B.J."/>
            <person name="Weis J.J."/>
            <person name="Gamble T."/>
            <person name="Ode P.J."/>
            <person name="Paul R."/>
            <person name="Zaspel J.M."/>
        </authorList>
    </citation>
    <scope>NUCLEOTIDE SEQUENCE [LARGE SCALE GENOMIC DNA]</scope>
    <source>
        <strain evidence="1">CgM1</strain>
    </source>
</reference>